<gene>
    <name evidence="10" type="ORF">NBRC111894_643</name>
</gene>
<keyword evidence="6 8" id="KW-1133">Transmembrane helix</keyword>
<organism evidence="10 11">
    <name type="scientific">Sporolactobacillus inulinus</name>
    <dbReference type="NCBI Taxonomy" id="2078"/>
    <lineage>
        <taxon>Bacteria</taxon>
        <taxon>Bacillati</taxon>
        <taxon>Bacillota</taxon>
        <taxon>Bacilli</taxon>
        <taxon>Bacillales</taxon>
        <taxon>Sporolactobacillaceae</taxon>
        <taxon>Sporolactobacillus</taxon>
    </lineage>
</organism>
<comment type="subcellular location">
    <subcellularLocation>
        <location evidence="1">Cell membrane</location>
        <topology evidence="1">Multi-pass membrane protein</topology>
    </subcellularLocation>
</comment>
<evidence type="ECO:0000256" key="2">
    <source>
        <dbReference type="ARBA" id="ARBA00022448"/>
    </source>
</evidence>
<evidence type="ECO:0000313" key="11">
    <source>
        <dbReference type="Proteomes" id="UP000319716"/>
    </source>
</evidence>
<feature type="transmembrane region" description="Helical" evidence="8">
    <location>
        <begin position="318"/>
        <end position="340"/>
    </location>
</feature>
<evidence type="ECO:0000256" key="5">
    <source>
        <dbReference type="ARBA" id="ARBA00022692"/>
    </source>
</evidence>
<dbReference type="EMBL" id="BEXB01000003">
    <property type="protein sequence ID" value="GAY75089.1"/>
    <property type="molecule type" value="Genomic_DNA"/>
</dbReference>
<feature type="transmembrane region" description="Helical" evidence="8">
    <location>
        <begin position="121"/>
        <end position="138"/>
    </location>
</feature>
<reference evidence="10 11" key="1">
    <citation type="submission" date="2017-11" db="EMBL/GenBank/DDBJ databases">
        <title>Draft Genome Sequence of Sporolactobacillus inulinus NBRC 111894 Isolated from Koso, a Japanese Sugar-Vegetable Fermented Beverage.</title>
        <authorList>
            <person name="Chiou T.Y."/>
            <person name="Oshima K."/>
            <person name="Suda W."/>
            <person name="Hattori M."/>
            <person name="Takahashi T."/>
        </authorList>
    </citation>
    <scope>NUCLEOTIDE SEQUENCE [LARGE SCALE GENOMIC DNA]</scope>
    <source>
        <strain evidence="10 11">NBRC111894</strain>
    </source>
</reference>
<keyword evidence="4" id="KW-0762">Sugar transport</keyword>
<keyword evidence="3" id="KW-1003">Cell membrane</keyword>
<evidence type="ECO:0000256" key="1">
    <source>
        <dbReference type="ARBA" id="ARBA00004651"/>
    </source>
</evidence>
<keyword evidence="5 8" id="KW-0812">Transmembrane</keyword>
<dbReference type="Proteomes" id="UP000319716">
    <property type="component" value="Unassembled WGS sequence"/>
</dbReference>
<feature type="domain" description="Phosphotransferase system EIIC" evidence="9">
    <location>
        <begin position="17"/>
        <end position="351"/>
    </location>
</feature>
<dbReference type="GO" id="GO:0005886">
    <property type="term" value="C:plasma membrane"/>
    <property type="evidence" value="ECO:0007669"/>
    <property type="project" value="UniProtKB-SubCell"/>
</dbReference>
<dbReference type="GO" id="GO:0009401">
    <property type="term" value="P:phosphoenolpyruvate-dependent sugar phosphotransferase system"/>
    <property type="evidence" value="ECO:0007669"/>
    <property type="project" value="InterPro"/>
</dbReference>
<evidence type="ECO:0000256" key="6">
    <source>
        <dbReference type="ARBA" id="ARBA00022989"/>
    </source>
</evidence>
<evidence type="ECO:0000313" key="10">
    <source>
        <dbReference type="EMBL" id="GAY75089.1"/>
    </source>
</evidence>
<comment type="caution">
    <text evidence="10">The sequence shown here is derived from an EMBL/GenBank/DDBJ whole genome shotgun (WGS) entry which is preliminary data.</text>
</comment>
<dbReference type="GO" id="GO:0008982">
    <property type="term" value="F:protein-N(PI)-phosphohistidine-sugar phosphotransferase activity"/>
    <property type="evidence" value="ECO:0007669"/>
    <property type="project" value="InterPro"/>
</dbReference>
<feature type="transmembrane region" description="Helical" evidence="8">
    <location>
        <begin position="223"/>
        <end position="242"/>
    </location>
</feature>
<evidence type="ECO:0000259" key="9">
    <source>
        <dbReference type="Pfam" id="PF13303"/>
    </source>
</evidence>
<protein>
    <submittedName>
        <fullName evidence="10">Membrane protein</fullName>
    </submittedName>
</protein>
<dbReference type="AlphaFoldDB" id="A0A4Y1Z7T5"/>
<feature type="transmembrane region" description="Helical" evidence="8">
    <location>
        <begin position="145"/>
        <end position="169"/>
    </location>
</feature>
<name>A0A4Y1Z7T5_9BACL</name>
<evidence type="ECO:0000256" key="7">
    <source>
        <dbReference type="ARBA" id="ARBA00023136"/>
    </source>
</evidence>
<sequence>MMTEYEERLTTKVFINKVLSGTALGIIVGLIPNAVLCAILNLFGDNSIALFISHAVVVFQVATPLLIGALIAVQFKFSPMNMAVVAGAAYVGSGVTQFSPAITNNATHAVGGYLSTGTGDLINTMITAAIAVLMVLWIGNKFGSVSIVLSPIVIGGGAGIIGLILLPYVSYITTSLGRIINAFTTLQPILMSILIACSFAILIISPISTVAIGMAIQLNGVSAGAAAMGVAVTTIVLVIHSWRVNKSGVTLAIALGAMKMMMPNLFRHPIILLPILTTAVVSAVPVAVFGVSGVPSSAGFGLVGLVGPLASITAGLNLWLAVVVWFIIPIIAGLLVQFVFEKLLHLYKKEKVFHYLG</sequence>
<evidence type="ECO:0000256" key="4">
    <source>
        <dbReference type="ARBA" id="ARBA00022597"/>
    </source>
</evidence>
<dbReference type="InterPro" id="IPR003352">
    <property type="entry name" value="PTS_EIIC"/>
</dbReference>
<accession>A0A4Y1Z7T5</accession>
<dbReference type="Pfam" id="PF13303">
    <property type="entry name" value="PTS_EIIC_2"/>
    <property type="match status" value="1"/>
</dbReference>
<keyword evidence="7 8" id="KW-0472">Membrane</keyword>
<keyword evidence="2" id="KW-0813">Transport</keyword>
<dbReference type="RefSeq" id="WP_373864393.1">
    <property type="nucleotide sequence ID" value="NZ_BEXB01000003.1"/>
</dbReference>
<evidence type="ECO:0000256" key="3">
    <source>
        <dbReference type="ARBA" id="ARBA00022475"/>
    </source>
</evidence>
<evidence type="ECO:0000256" key="8">
    <source>
        <dbReference type="SAM" id="Phobius"/>
    </source>
</evidence>
<feature type="transmembrane region" description="Helical" evidence="8">
    <location>
        <begin position="189"/>
        <end position="216"/>
    </location>
</feature>
<feature type="transmembrane region" description="Helical" evidence="8">
    <location>
        <begin position="48"/>
        <end position="73"/>
    </location>
</feature>
<feature type="transmembrane region" description="Helical" evidence="8">
    <location>
        <begin position="273"/>
        <end position="298"/>
    </location>
</feature>
<proteinExistence type="predicted"/>
<feature type="transmembrane region" description="Helical" evidence="8">
    <location>
        <begin position="80"/>
        <end position="101"/>
    </location>
</feature>
<feature type="transmembrane region" description="Helical" evidence="8">
    <location>
        <begin position="21"/>
        <end position="42"/>
    </location>
</feature>